<dbReference type="Pfam" id="PF03453">
    <property type="entry name" value="MoeA_N"/>
    <property type="match status" value="1"/>
</dbReference>
<comment type="pathway">
    <text evidence="3 10">Cofactor biosynthesis; molybdopterin biosynthesis.</text>
</comment>
<gene>
    <name evidence="12" type="ORF">IAB14_04525</name>
</gene>
<evidence type="ECO:0000259" key="11">
    <source>
        <dbReference type="SMART" id="SM00852"/>
    </source>
</evidence>
<reference evidence="12" key="1">
    <citation type="submission" date="2020-10" db="EMBL/GenBank/DDBJ databases">
        <authorList>
            <person name="Gilroy R."/>
        </authorList>
    </citation>
    <scope>NUCLEOTIDE SEQUENCE</scope>
    <source>
        <strain evidence="12">23406</strain>
    </source>
</reference>
<dbReference type="GO" id="GO:0046872">
    <property type="term" value="F:metal ion binding"/>
    <property type="evidence" value="ECO:0007669"/>
    <property type="project" value="UniProtKB-UniRule"/>
</dbReference>
<dbReference type="SMART" id="SM00852">
    <property type="entry name" value="MoCF_biosynth"/>
    <property type="match status" value="1"/>
</dbReference>
<comment type="caution">
    <text evidence="12">The sequence shown here is derived from an EMBL/GenBank/DDBJ whole genome shotgun (WGS) entry which is preliminary data.</text>
</comment>
<sequence length="625" mass="66036">MRNAYIPNHDLSEIDRYFAFLGDLSTEGEVLPVEQALGRVLKSAVYAALCDPSYNAAAMDGIAVSAEATKSATERAPLILKRPDFCYVNTGNPVPDPFDAVVMIEDVGVLDDDSVRLTAPAAPWQHVRVKGESIVQGEMILPSRRRLRPVDVAAIFAGGNKTVEVYRKPLVGIITTGDEMVDDPALIGTGKLMESNSRLFGALIETCGGVPRRYPTVKDDPDALRAVLLQALADCDVVLVNAGSSAGTKDYARSVIGSVGEVFLHGLAAKPGKPTILARAAHKPVVGIPGYPVSAYIAFDLVVRPLLAAMTGGVPSDRPSVDATLTRSVVSSLKNTEFVRVSLGKVNGKLVATPLERGAAQIMSLVKADGILTVDRYSEGVPGGTVVPVLLQKPLSVIENNLVVIGSHDLIIDVIGEALPVTSAHVGSMGGILALQKGECHIAPIHLLDAASGTYNLEAVRTYFPDRKMALIKGVGRTQGLMLPAGNPKGITSLADLAAGTLRFANRQRGSGTRILTDYLLAEEGIDPDRIPGYGKEFATHLAVGMAVESGNADVGMGVGSAANCLGLDFIPLFSEAYDFLLDAALLDDPRVKALIDLLKSTAFRQKLLSFGDYTTPHTGEVVLC</sequence>
<evidence type="ECO:0000256" key="8">
    <source>
        <dbReference type="ARBA" id="ARBA00023150"/>
    </source>
</evidence>
<dbReference type="Pfam" id="PF00994">
    <property type="entry name" value="MoCF_biosynth"/>
    <property type="match status" value="1"/>
</dbReference>
<dbReference type="EMBL" id="DVOH01000034">
    <property type="protein sequence ID" value="HIV00357.1"/>
    <property type="molecule type" value="Genomic_DNA"/>
</dbReference>
<dbReference type="Gene3D" id="3.40.980.10">
    <property type="entry name" value="MoaB/Mog-like domain"/>
    <property type="match status" value="1"/>
</dbReference>
<evidence type="ECO:0000256" key="1">
    <source>
        <dbReference type="ARBA" id="ARBA00002901"/>
    </source>
</evidence>
<keyword evidence="8 10" id="KW-0501">Molybdenum cofactor biosynthesis</keyword>
<comment type="function">
    <text evidence="2">May be involved in the biosynthesis of molybdopterin.</text>
</comment>
<dbReference type="SUPFAM" id="SSF63882">
    <property type="entry name" value="MoeA N-terminal region -like"/>
    <property type="match status" value="1"/>
</dbReference>
<dbReference type="InterPro" id="IPR005110">
    <property type="entry name" value="MoeA_linker/N"/>
</dbReference>
<keyword evidence="10" id="KW-0479">Metal-binding</keyword>
<keyword evidence="10" id="KW-0808">Transferase</keyword>
<dbReference type="SUPFAM" id="SSF53218">
    <property type="entry name" value="Molybdenum cofactor biosynthesis proteins"/>
    <property type="match status" value="1"/>
</dbReference>
<dbReference type="InterPro" id="IPR005111">
    <property type="entry name" value="MoeA_C_domain_IV"/>
</dbReference>
<evidence type="ECO:0000313" key="13">
    <source>
        <dbReference type="Proteomes" id="UP000886891"/>
    </source>
</evidence>
<dbReference type="Gene3D" id="2.170.190.11">
    <property type="entry name" value="Molybdopterin biosynthesis moea protein, domain 3"/>
    <property type="match status" value="1"/>
</dbReference>
<dbReference type="CDD" id="cd00887">
    <property type="entry name" value="MoeA"/>
    <property type="match status" value="1"/>
</dbReference>
<evidence type="ECO:0000256" key="9">
    <source>
        <dbReference type="ARBA" id="ARBA00047317"/>
    </source>
</evidence>
<dbReference type="GO" id="GO:0006777">
    <property type="term" value="P:Mo-molybdopterin cofactor biosynthetic process"/>
    <property type="evidence" value="ECO:0007669"/>
    <property type="project" value="UniProtKB-UniRule"/>
</dbReference>
<dbReference type="InterPro" id="IPR001453">
    <property type="entry name" value="MoaB/Mog_dom"/>
</dbReference>
<reference evidence="12" key="2">
    <citation type="journal article" date="2021" name="PeerJ">
        <title>Extensive microbial diversity within the chicken gut microbiome revealed by metagenomics and culture.</title>
        <authorList>
            <person name="Gilroy R."/>
            <person name="Ravi A."/>
            <person name="Getino M."/>
            <person name="Pursley I."/>
            <person name="Horton D.L."/>
            <person name="Alikhan N.F."/>
            <person name="Baker D."/>
            <person name="Gharbi K."/>
            <person name="Hall N."/>
            <person name="Watson M."/>
            <person name="Adriaenssens E.M."/>
            <person name="Foster-Nyarko E."/>
            <person name="Jarju S."/>
            <person name="Secka A."/>
            <person name="Antonio M."/>
            <person name="Oren A."/>
            <person name="Chaudhuri R.R."/>
            <person name="La Ragione R."/>
            <person name="Hildebrand F."/>
            <person name="Pallen M.J."/>
        </authorList>
    </citation>
    <scope>NUCLEOTIDE SEQUENCE</scope>
    <source>
        <strain evidence="12">23406</strain>
    </source>
</reference>
<dbReference type="GO" id="GO:0061599">
    <property type="term" value="F:molybdopterin molybdotransferase activity"/>
    <property type="evidence" value="ECO:0007669"/>
    <property type="project" value="UniProtKB-UniRule"/>
</dbReference>
<dbReference type="InterPro" id="IPR036425">
    <property type="entry name" value="MoaB/Mog-like_dom_sf"/>
</dbReference>
<keyword evidence="10" id="KW-0460">Magnesium</keyword>
<dbReference type="EC" id="2.10.1.1" evidence="5 10"/>
<dbReference type="PANTHER" id="PTHR10192:SF16">
    <property type="entry name" value="MOLYBDOPTERIN MOLYBDENUMTRANSFERASE"/>
    <property type="match status" value="1"/>
</dbReference>
<evidence type="ECO:0000256" key="2">
    <source>
        <dbReference type="ARBA" id="ARBA00003487"/>
    </source>
</evidence>
<comment type="function">
    <text evidence="1 10">Catalyzes the insertion of molybdate into adenylated molybdopterin with the concomitant release of AMP.</text>
</comment>
<comment type="cofactor">
    <cofactor evidence="10">
        <name>Mg(2+)</name>
        <dbReference type="ChEBI" id="CHEBI:18420"/>
    </cofactor>
</comment>
<comment type="similarity">
    <text evidence="4 10">Belongs to the MoeA family.</text>
</comment>
<evidence type="ECO:0000256" key="10">
    <source>
        <dbReference type="RuleBase" id="RU365090"/>
    </source>
</evidence>
<evidence type="ECO:0000256" key="7">
    <source>
        <dbReference type="ARBA" id="ARBA00022505"/>
    </source>
</evidence>
<evidence type="ECO:0000313" key="12">
    <source>
        <dbReference type="EMBL" id="HIV00357.1"/>
    </source>
</evidence>
<evidence type="ECO:0000256" key="4">
    <source>
        <dbReference type="ARBA" id="ARBA00010763"/>
    </source>
</evidence>
<dbReference type="PROSITE" id="PS01079">
    <property type="entry name" value="MOCF_BIOSYNTHESIS_2"/>
    <property type="match status" value="1"/>
</dbReference>
<organism evidence="12 13">
    <name type="scientific">Candidatus Stercoripulliclostridium merdipullorum</name>
    <dbReference type="NCBI Taxonomy" id="2840952"/>
    <lineage>
        <taxon>Bacteria</taxon>
        <taxon>Bacillati</taxon>
        <taxon>Bacillota</taxon>
        <taxon>Clostridia</taxon>
        <taxon>Eubacteriales</taxon>
        <taxon>Candidatus Stercoripulliclostridium</taxon>
    </lineage>
</organism>
<keyword evidence="7 10" id="KW-0500">Molybdenum</keyword>
<dbReference type="Gene3D" id="3.90.105.10">
    <property type="entry name" value="Molybdopterin biosynthesis moea protein, domain 2"/>
    <property type="match status" value="1"/>
</dbReference>
<proteinExistence type="inferred from homology"/>
<dbReference type="InterPro" id="IPR008284">
    <property type="entry name" value="MoCF_biosynth_CS"/>
</dbReference>
<dbReference type="Proteomes" id="UP000886891">
    <property type="component" value="Unassembled WGS sequence"/>
</dbReference>
<dbReference type="Pfam" id="PF03454">
    <property type="entry name" value="MoeA_C"/>
    <property type="match status" value="1"/>
</dbReference>
<dbReference type="SUPFAM" id="SSF53850">
    <property type="entry name" value="Periplasmic binding protein-like II"/>
    <property type="match status" value="1"/>
</dbReference>
<dbReference type="NCBIfam" id="NF011068">
    <property type="entry name" value="PRK14498.1"/>
    <property type="match status" value="1"/>
</dbReference>
<name>A0A9D1SXY5_9FIRM</name>
<dbReference type="InterPro" id="IPR036688">
    <property type="entry name" value="MoeA_C_domain_IV_sf"/>
</dbReference>
<evidence type="ECO:0000256" key="5">
    <source>
        <dbReference type="ARBA" id="ARBA00013269"/>
    </source>
</evidence>
<evidence type="ECO:0000256" key="6">
    <source>
        <dbReference type="ARBA" id="ARBA00021108"/>
    </source>
</evidence>
<accession>A0A9D1SXY5</accession>
<dbReference type="GO" id="GO:0005829">
    <property type="term" value="C:cytosol"/>
    <property type="evidence" value="ECO:0007669"/>
    <property type="project" value="TreeGrafter"/>
</dbReference>
<comment type="catalytic activity">
    <reaction evidence="9">
        <text>adenylyl-molybdopterin + molybdate = Mo-molybdopterin + AMP + H(+)</text>
        <dbReference type="Rhea" id="RHEA:35047"/>
        <dbReference type="ChEBI" id="CHEBI:15378"/>
        <dbReference type="ChEBI" id="CHEBI:36264"/>
        <dbReference type="ChEBI" id="CHEBI:62727"/>
        <dbReference type="ChEBI" id="CHEBI:71302"/>
        <dbReference type="ChEBI" id="CHEBI:456215"/>
        <dbReference type="EC" id="2.10.1.1"/>
    </reaction>
</comment>
<dbReference type="SUPFAM" id="SSF63867">
    <property type="entry name" value="MoeA C-terminal domain-like"/>
    <property type="match status" value="1"/>
</dbReference>
<dbReference type="PANTHER" id="PTHR10192">
    <property type="entry name" value="MOLYBDOPTERIN BIOSYNTHESIS PROTEIN"/>
    <property type="match status" value="1"/>
</dbReference>
<dbReference type="InterPro" id="IPR038987">
    <property type="entry name" value="MoeA-like"/>
</dbReference>
<evidence type="ECO:0000256" key="3">
    <source>
        <dbReference type="ARBA" id="ARBA00005046"/>
    </source>
</evidence>
<feature type="domain" description="MoaB/Mog" evidence="11">
    <location>
        <begin position="172"/>
        <end position="309"/>
    </location>
</feature>
<dbReference type="Gene3D" id="3.40.190.10">
    <property type="entry name" value="Periplasmic binding protein-like II"/>
    <property type="match status" value="1"/>
</dbReference>
<dbReference type="Pfam" id="PF12727">
    <property type="entry name" value="PBP_like"/>
    <property type="match status" value="1"/>
</dbReference>
<dbReference type="Gene3D" id="2.40.340.10">
    <property type="entry name" value="MoeA, C-terminal, domain IV"/>
    <property type="match status" value="1"/>
</dbReference>
<dbReference type="AlphaFoldDB" id="A0A9D1SXY5"/>
<dbReference type="InterPro" id="IPR024370">
    <property type="entry name" value="PBP_domain"/>
</dbReference>
<protein>
    <recommendedName>
        <fullName evidence="6 10">Molybdopterin molybdenumtransferase</fullName>
        <ecNumber evidence="5 10">2.10.1.1</ecNumber>
    </recommendedName>
</protein>
<dbReference type="InterPro" id="IPR036135">
    <property type="entry name" value="MoeA_linker/N_sf"/>
</dbReference>